<dbReference type="Gene3D" id="3.30.70.1060">
    <property type="entry name" value="Dimeric alpha+beta barrel"/>
    <property type="match status" value="1"/>
</dbReference>
<dbReference type="InterPro" id="IPR005545">
    <property type="entry name" value="YCII"/>
</dbReference>
<comment type="similarity">
    <text evidence="1">Belongs to the YciI family.</text>
</comment>
<dbReference type="PANTHER" id="PTHR33606">
    <property type="entry name" value="PROTEIN YCII"/>
    <property type="match status" value="1"/>
</dbReference>
<reference evidence="3" key="1">
    <citation type="submission" date="2022-12" db="EMBL/GenBank/DDBJ databases">
        <title>New Phytohabitans aurantiacus sp. RD004123 nov., an actinomycete isolated from soil.</title>
        <authorList>
            <person name="Triningsih D.W."/>
            <person name="Harunari E."/>
            <person name="Igarashi Y."/>
        </authorList>
    </citation>
    <scope>NUCLEOTIDE SEQUENCE</scope>
    <source>
        <strain evidence="3">RD004123</strain>
    </source>
</reference>
<evidence type="ECO:0000256" key="1">
    <source>
        <dbReference type="ARBA" id="ARBA00007689"/>
    </source>
</evidence>
<dbReference type="SUPFAM" id="SSF54909">
    <property type="entry name" value="Dimeric alpha+beta barrel"/>
    <property type="match status" value="1"/>
</dbReference>
<proteinExistence type="inferred from homology"/>
<name>A0ABQ5R756_9ACTN</name>
<dbReference type="Proteomes" id="UP001144280">
    <property type="component" value="Unassembled WGS sequence"/>
</dbReference>
<sequence length="100" mass="10845">MIGGMAETLPTFLVIYQYVPDMEQRRTESRPAHIAWLKERAEAGRLILAGATLDPVDSAVLIVRGEDILAVRRMLLDDPYAAANLIVGVTVRPMGVAVGA</sequence>
<feature type="domain" description="YCII-related" evidence="2">
    <location>
        <begin position="12"/>
        <end position="94"/>
    </location>
</feature>
<gene>
    <name evidence="3" type="ORF">Pa4123_77830</name>
</gene>
<organism evidence="3 4">
    <name type="scientific">Phytohabitans aurantiacus</name>
    <dbReference type="NCBI Taxonomy" id="3016789"/>
    <lineage>
        <taxon>Bacteria</taxon>
        <taxon>Bacillati</taxon>
        <taxon>Actinomycetota</taxon>
        <taxon>Actinomycetes</taxon>
        <taxon>Micromonosporales</taxon>
        <taxon>Micromonosporaceae</taxon>
    </lineage>
</organism>
<accession>A0ABQ5R756</accession>
<evidence type="ECO:0000259" key="2">
    <source>
        <dbReference type="Pfam" id="PF03795"/>
    </source>
</evidence>
<evidence type="ECO:0000313" key="3">
    <source>
        <dbReference type="EMBL" id="GLI02505.1"/>
    </source>
</evidence>
<evidence type="ECO:0000313" key="4">
    <source>
        <dbReference type="Proteomes" id="UP001144280"/>
    </source>
</evidence>
<dbReference type="PANTHER" id="PTHR33606:SF3">
    <property type="entry name" value="PROTEIN YCII"/>
    <property type="match status" value="1"/>
</dbReference>
<keyword evidence="4" id="KW-1185">Reference proteome</keyword>
<dbReference type="InterPro" id="IPR051807">
    <property type="entry name" value="Sec-metab_biosynth-assoc"/>
</dbReference>
<dbReference type="Pfam" id="PF03795">
    <property type="entry name" value="YCII"/>
    <property type="match status" value="1"/>
</dbReference>
<dbReference type="InterPro" id="IPR011008">
    <property type="entry name" value="Dimeric_a/b-barrel"/>
</dbReference>
<dbReference type="EMBL" id="BSDI01000063">
    <property type="protein sequence ID" value="GLI02505.1"/>
    <property type="molecule type" value="Genomic_DNA"/>
</dbReference>
<protein>
    <recommendedName>
        <fullName evidence="2">YCII-related domain-containing protein</fullName>
    </recommendedName>
</protein>
<comment type="caution">
    <text evidence="3">The sequence shown here is derived from an EMBL/GenBank/DDBJ whole genome shotgun (WGS) entry which is preliminary data.</text>
</comment>